<evidence type="ECO:0000313" key="3">
    <source>
        <dbReference type="Proteomes" id="UP000030652"/>
    </source>
</evidence>
<dbReference type="InterPro" id="IPR051680">
    <property type="entry name" value="ATP-dep_Glu-Cys_Ligase-2"/>
</dbReference>
<dbReference type="PATRIC" id="fig|237368.3.peg.2154"/>
<organism evidence="2 3">
    <name type="scientific">Candidatus Scalindua brodae</name>
    <dbReference type="NCBI Taxonomy" id="237368"/>
    <lineage>
        <taxon>Bacteria</taxon>
        <taxon>Pseudomonadati</taxon>
        <taxon>Planctomycetota</taxon>
        <taxon>Candidatus Brocadiia</taxon>
        <taxon>Candidatus Brocadiales</taxon>
        <taxon>Candidatus Scalinduaceae</taxon>
        <taxon>Candidatus Scalindua</taxon>
    </lineage>
</organism>
<comment type="caution">
    <text evidence="2">The sequence shown here is derived from an EMBL/GenBank/DDBJ whole genome shotgun (WGS) entry which is preliminary data.</text>
</comment>
<feature type="domain" description="DUF403" evidence="1">
    <location>
        <begin position="1"/>
        <end position="313"/>
    </location>
</feature>
<sequence>MLSRVASSIYWINRYIERAENYARFIDVNHRVTMDLPPGLEEQWRPLVETTGGFQQFEEKYGVEYSRRNVIKFLVFDTENPNSIISCLSLARENARTVREIISSEMWLQINKSYLNVKQGITESNWSENNLSEMLMSVKMGGHTFEGVMDATYSHGEGWHFGITGRNLERADKTARILDMKYYYLLPKVQDVNTPLDMIQWSALLRSAGAYEMYRKQYGKLEIKKIITFLALDRNFPRSMHYCLIAAERSLHAITGTSIFSFSTAAEKELGKLRSEMDYTDIEDIMNQGLHEYLDNFQIKHNKVSDVIFETFFSIRE</sequence>
<evidence type="ECO:0000259" key="1">
    <source>
        <dbReference type="Pfam" id="PF04168"/>
    </source>
</evidence>
<protein>
    <recommendedName>
        <fullName evidence="1">DUF403 domain-containing protein</fullName>
    </recommendedName>
</protein>
<dbReference type="Proteomes" id="UP000030652">
    <property type="component" value="Unassembled WGS sequence"/>
</dbReference>
<proteinExistence type="predicted"/>
<gene>
    <name evidence="2" type="ORF">SCABRO_01995</name>
</gene>
<dbReference type="Pfam" id="PF04168">
    <property type="entry name" value="Alpha-E"/>
    <property type="match status" value="1"/>
</dbReference>
<dbReference type="EMBL" id="JRYO01000143">
    <property type="protein sequence ID" value="KHE92232.1"/>
    <property type="molecule type" value="Genomic_DNA"/>
</dbReference>
<dbReference type="PANTHER" id="PTHR34595:SF7">
    <property type="entry name" value="SLL1039 PROTEIN"/>
    <property type="match status" value="1"/>
</dbReference>
<dbReference type="eggNOG" id="COG2307">
    <property type="taxonomic scope" value="Bacteria"/>
</dbReference>
<name>A0A0B0EGM2_9BACT</name>
<evidence type="ECO:0000313" key="2">
    <source>
        <dbReference type="EMBL" id="KHE92232.1"/>
    </source>
</evidence>
<dbReference type="PANTHER" id="PTHR34595">
    <property type="entry name" value="BLR5612 PROTEIN"/>
    <property type="match status" value="1"/>
</dbReference>
<dbReference type="AlphaFoldDB" id="A0A0B0EGM2"/>
<reference evidence="2 3" key="1">
    <citation type="submission" date="2014-10" db="EMBL/GenBank/DDBJ databases">
        <title>Draft genome of anammox bacterium scalindua brodae, obtained using differential coverage binning of sequence data from two enrichment reactors.</title>
        <authorList>
            <person name="Speth D.R."/>
            <person name="Russ L."/>
            <person name="Kartal B."/>
            <person name="Op den Camp H.J."/>
            <person name="Dutilh B.E."/>
            <person name="Jetten M.S."/>
        </authorList>
    </citation>
    <scope>NUCLEOTIDE SEQUENCE [LARGE SCALE GENOMIC DNA]</scope>
    <source>
        <strain evidence="2">RU1</strain>
    </source>
</reference>
<accession>A0A0B0EGM2</accession>
<dbReference type="InterPro" id="IPR007296">
    <property type="entry name" value="DUF403"/>
</dbReference>